<keyword evidence="5" id="KW-0368">Histidine biosynthesis</keyword>
<evidence type="ECO:0000313" key="13">
    <source>
        <dbReference type="Proteomes" id="UP000199344"/>
    </source>
</evidence>
<dbReference type="Gene3D" id="1.20.5.1300">
    <property type="match status" value="1"/>
</dbReference>
<dbReference type="STRING" id="591205.SAMN05421538_10467"/>
<feature type="binding site" evidence="5 10">
    <location>
        <position position="420"/>
    </location>
    <ligand>
        <name>Zn(2+)</name>
        <dbReference type="ChEBI" id="CHEBI:29105"/>
    </ligand>
</feature>
<evidence type="ECO:0000256" key="4">
    <source>
        <dbReference type="ARBA" id="ARBA00023002"/>
    </source>
</evidence>
<feature type="binding site" evidence="5 9">
    <location>
        <position position="420"/>
    </location>
    <ligand>
        <name>substrate</name>
    </ligand>
</feature>
<evidence type="ECO:0000256" key="6">
    <source>
        <dbReference type="PIRNR" id="PIRNR000099"/>
    </source>
</evidence>
<dbReference type="FunFam" id="3.40.50.1980:FF:000026">
    <property type="entry name" value="Histidinol dehydrogenase"/>
    <property type="match status" value="1"/>
</dbReference>
<dbReference type="UniPathway" id="UPA00031">
    <property type="reaction ID" value="UER00014"/>
</dbReference>
<dbReference type="PANTHER" id="PTHR21256">
    <property type="entry name" value="HISTIDINOL DEHYDROGENASE HDH"/>
    <property type="match status" value="1"/>
</dbReference>
<feature type="binding site" evidence="5 10">
    <location>
        <position position="259"/>
    </location>
    <ligand>
        <name>Zn(2+)</name>
        <dbReference type="ChEBI" id="CHEBI:29105"/>
    </ligand>
</feature>
<feature type="binding site" evidence="5 9">
    <location>
        <position position="361"/>
    </location>
    <ligand>
        <name>substrate</name>
    </ligand>
</feature>
<dbReference type="PIRSF" id="PIRSF000099">
    <property type="entry name" value="Histidinol_dh"/>
    <property type="match status" value="1"/>
</dbReference>
<feature type="binding site" evidence="5 8">
    <location>
        <position position="191"/>
    </location>
    <ligand>
        <name>NAD(+)</name>
        <dbReference type="ChEBI" id="CHEBI:57540"/>
    </ligand>
</feature>
<dbReference type="FunFam" id="3.40.50.1980:FF:000001">
    <property type="entry name" value="Histidinol dehydrogenase"/>
    <property type="match status" value="1"/>
</dbReference>
<dbReference type="NCBIfam" id="TIGR00069">
    <property type="entry name" value="hisD"/>
    <property type="match status" value="1"/>
</dbReference>
<evidence type="ECO:0000256" key="1">
    <source>
        <dbReference type="ARBA" id="ARBA00010178"/>
    </source>
</evidence>
<keyword evidence="13" id="KW-1185">Reference proteome</keyword>
<evidence type="ECO:0000256" key="3">
    <source>
        <dbReference type="ARBA" id="ARBA00022833"/>
    </source>
</evidence>
<comment type="cofactor">
    <cofactor evidence="5 10">
        <name>Zn(2+)</name>
        <dbReference type="ChEBI" id="CHEBI:29105"/>
    </cofactor>
    <text evidence="5 10">Binds 1 zinc ion per subunit.</text>
</comment>
<dbReference type="Pfam" id="PF00815">
    <property type="entry name" value="Histidinol_dh"/>
    <property type="match status" value="1"/>
</dbReference>
<feature type="binding site" evidence="5 8">
    <location>
        <position position="214"/>
    </location>
    <ligand>
        <name>NAD(+)</name>
        <dbReference type="ChEBI" id="CHEBI:57540"/>
    </ligand>
</feature>
<dbReference type="EMBL" id="FNAH01000004">
    <property type="protein sequence ID" value="SDE11296.1"/>
    <property type="molecule type" value="Genomic_DNA"/>
</dbReference>
<dbReference type="InterPro" id="IPR012131">
    <property type="entry name" value="Hstdl_DH"/>
</dbReference>
<keyword evidence="5 8" id="KW-0520">NAD</keyword>
<feature type="binding site" evidence="5 9">
    <location>
        <position position="237"/>
    </location>
    <ligand>
        <name>substrate</name>
    </ligand>
</feature>
<name>A0A1G7ABQ2_9RHOB</name>
<feature type="binding site" evidence="5 9">
    <location>
        <position position="328"/>
    </location>
    <ligand>
        <name>substrate</name>
    </ligand>
</feature>
<evidence type="ECO:0000313" key="12">
    <source>
        <dbReference type="EMBL" id="SDE11296.1"/>
    </source>
</evidence>
<evidence type="ECO:0000256" key="9">
    <source>
        <dbReference type="PIRSR" id="PIRSR000099-3"/>
    </source>
</evidence>
<proteinExistence type="inferred from homology"/>
<feature type="binding site" evidence="5 10">
    <location>
        <position position="262"/>
    </location>
    <ligand>
        <name>Zn(2+)</name>
        <dbReference type="ChEBI" id="CHEBI:29105"/>
    </ligand>
</feature>
<dbReference type="InterPro" id="IPR016161">
    <property type="entry name" value="Ald_DH/histidinol_DH"/>
</dbReference>
<feature type="binding site" evidence="5 9">
    <location>
        <position position="262"/>
    </location>
    <ligand>
        <name>substrate</name>
    </ligand>
</feature>
<protein>
    <recommendedName>
        <fullName evidence="5">Histidinol dehydrogenase</fullName>
        <shortName evidence="5">HDH</shortName>
        <ecNumber evidence="5">1.1.1.23</ecNumber>
    </recommendedName>
</protein>
<dbReference type="SUPFAM" id="SSF53720">
    <property type="entry name" value="ALDH-like"/>
    <property type="match status" value="1"/>
</dbReference>
<comment type="pathway">
    <text evidence="5">Amino-acid biosynthesis; L-histidine biosynthesis; L-histidine from 5-phospho-alpha-D-ribose 1-diphosphate: step 9/9.</text>
</comment>
<dbReference type="Proteomes" id="UP000199344">
    <property type="component" value="Unassembled WGS sequence"/>
</dbReference>
<dbReference type="EC" id="1.1.1.23" evidence="5"/>
<evidence type="ECO:0000256" key="5">
    <source>
        <dbReference type="HAMAP-Rule" id="MF_01024"/>
    </source>
</evidence>
<dbReference type="RefSeq" id="WP_090522720.1">
    <property type="nucleotide sequence ID" value="NZ_FNAH01000004.1"/>
</dbReference>
<dbReference type="HAMAP" id="MF_01024">
    <property type="entry name" value="HisD"/>
    <property type="match status" value="1"/>
</dbReference>
<keyword evidence="3 5" id="KW-0862">Zinc</keyword>
<dbReference type="CDD" id="cd06572">
    <property type="entry name" value="Histidinol_dh"/>
    <property type="match status" value="1"/>
</dbReference>
<feature type="binding site" evidence="5 8">
    <location>
        <position position="130"/>
    </location>
    <ligand>
        <name>NAD(+)</name>
        <dbReference type="ChEBI" id="CHEBI:57540"/>
    </ligand>
</feature>
<evidence type="ECO:0000256" key="11">
    <source>
        <dbReference type="RuleBase" id="RU004175"/>
    </source>
</evidence>
<dbReference type="GO" id="GO:0008270">
    <property type="term" value="F:zinc ion binding"/>
    <property type="evidence" value="ECO:0007669"/>
    <property type="project" value="UniProtKB-UniRule"/>
</dbReference>
<feature type="binding site" evidence="5 10">
    <location>
        <position position="361"/>
    </location>
    <ligand>
        <name>Zn(2+)</name>
        <dbReference type="ChEBI" id="CHEBI:29105"/>
    </ligand>
</feature>
<dbReference type="GO" id="GO:0004399">
    <property type="term" value="F:histidinol dehydrogenase activity"/>
    <property type="evidence" value="ECO:0007669"/>
    <property type="project" value="UniProtKB-UniRule"/>
</dbReference>
<comment type="function">
    <text evidence="5">Catalyzes the sequential NAD-dependent oxidations of L-histidinol to L-histidinaldehyde and then to L-histidine.</text>
</comment>
<dbReference type="GO" id="GO:0000105">
    <property type="term" value="P:L-histidine biosynthetic process"/>
    <property type="evidence" value="ECO:0007669"/>
    <property type="project" value="UniProtKB-UniRule"/>
</dbReference>
<sequence length="437" mass="45734">MPIRLTTSAADFETGFAAMLSAKREDSADVGDVVAGIIADVRDRGDAALIDYTARFDRLDLTAETLRIPAKEMSRVVAGVPAEDRAALELAAERIRAYHARQMPQDESWTDEAGATLGWRWTPVTAAGLYVPGGQASYPSSVLMNAIPARVAGVERLVVCVPTPDGVVNPLVLLACELAGVDEIYRVGGAQAIAAMAYGTETIAPVDKITGPGNAFVAAAKRQVFGRVGIDMIAGPSEVLIIAEGDQNPDWLALDLMAQAEHDADAQSILITPDAGLADAVEQAVARLIPTLDRAEIAGASWRDYGAVIVTRDLEEAAALSDRIAPEHLELCVAEPEALAARTRHAGAIFLGAHTPEAVGDYVSGPNHVLPTARSARFSSGLSVMDFLKRTTLARLTPGALARIGPAAVRLAASEGLAAHGQSVAARLQTLNEGSGT</sequence>
<accession>A0A1G7ABQ2</accession>
<comment type="catalytic activity">
    <reaction evidence="5">
        <text>L-histidinol + 2 NAD(+) + H2O = L-histidine + 2 NADH + 3 H(+)</text>
        <dbReference type="Rhea" id="RHEA:20641"/>
        <dbReference type="ChEBI" id="CHEBI:15377"/>
        <dbReference type="ChEBI" id="CHEBI:15378"/>
        <dbReference type="ChEBI" id="CHEBI:57540"/>
        <dbReference type="ChEBI" id="CHEBI:57595"/>
        <dbReference type="ChEBI" id="CHEBI:57699"/>
        <dbReference type="ChEBI" id="CHEBI:57945"/>
        <dbReference type="EC" id="1.1.1.23"/>
    </reaction>
</comment>
<dbReference type="GO" id="GO:0005829">
    <property type="term" value="C:cytosol"/>
    <property type="evidence" value="ECO:0007669"/>
    <property type="project" value="TreeGrafter"/>
</dbReference>
<keyword evidence="2 5" id="KW-0479">Metal-binding</keyword>
<reference evidence="12 13" key="1">
    <citation type="submission" date="2016-10" db="EMBL/GenBank/DDBJ databases">
        <authorList>
            <person name="de Groot N.N."/>
        </authorList>
    </citation>
    <scope>NUCLEOTIDE SEQUENCE [LARGE SCALE GENOMIC DNA]</scope>
    <source>
        <strain evidence="12 13">DSM 22220</strain>
    </source>
</reference>
<feature type="active site" description="Proton acceptor" evidence="5 7">
    <location>
        <position position="327"/>
    </location>
</feature>
<evidence type="ECO:0000256" key="7">
    <source>
        <dbReference type="PIRSR" id="PIRSR000099-1"/>
    </source>
</evidence>
<organism evidence="12 13">
    <name type="scientific">Paracoccus isoporae</name>
    <dbReference type="NCBI Taxonomy" id="591205"/>
    <lineage>
        <taxon>Bacteria</taxon>
        <taxon>Pseudomonadati</taxon>
        <taxon>Pseudomonadota</taxon>
        <taxon>Alphaproteobacteria</taxon>
        <taxon>Rhodobacterales</taxon>
        <taxon>Paracoccaceae</taxon>
        <taxon>Paracoccus</taxon>
    </lineage>
</organism>
<dbReference type="PRINTS" id="PR00083">
    <property type="entry name" value="HOLDHDRGNASE"/>
</dbReference>
<evidence type="ECO:0000256" key="8">
    <source>
        <dbReference type="PIRSR" id="PIRSR000099-2"/>
    </source>
</evidence>
<dbReference type="OrthoDB" id="9805269at2"/>
<gene>
    <name evidence="5" type="primary">hisD</name>
    <name evidence="12" type="ORF">SAMN05421538_10467</name>
</gene>
<dbReference type="InterPro" id="IPR022695">
    <property type="entry name" value="Histidinol_DH_monofunct"/>
</dbReference>
<dbReference type="Gene3D" id="3.40.50.1980">
    <property type="entry name" value="Nitrogenase molybdenum iron protein domain"/>
    <property type="match status" value="2"/>
</dbReference>
<feature type="binding site" evidence="5 9">
    <location>
        <position position="415"/>
    </location>
    <ligand>
        <name>substrate</name>
    </ligand>
</feature>
<dbReference type="PANTHER" id="PTHR21256:SF2">
    <property type="entry name" value="HISTIDINE BIOSYNTHESIS TRIFUNCTIONAL PROTEIN"/>
    <property type="match status" value="1"/>
</dbReference>
<dbReference type="GO" id="GO:0051287">
    <property type="term" value="F:NAD binding"/>
    <property type="evidence" value="ECO:0007669"/>
    <property type="project" value="InterPro"/>
</dbReference>
<evidence type="ECO:0000256" key="10">
    <source>
        <dbReference type="PIRSR" id="PIRSR000099-4"/>
    </source>
</evidence>
<dbReference type="AlphaFoldDB" id="A0A1G7ABQ2"/>
<evidence type="ECO:0000256" key="2">
    <source>
        <dbReference type="ARBA" id="ARBA00022723"/>
    </source>
</evidence>
<feature type="active site" description="Proton acceptor" evidence="5 7">
    <location>
        <position position="328"/>
    </location>
</feature>
<feature type="binding site" evidence="5 9">
    <location>
        <position position="259"/>
    </location>
    <ligand>
        <name>substrate</name>
    </ligand>
</feature>
<comment type="similarity">
    <text evidence="1 5 6 11">Belongs to the histidinol dehydrogenase family.</text>
</comment>
<keyword evidence="5" id="KW-0028">Amino-acid biosynthesis</keyword>
<keyword evidence="4 5" id="KW-0560">Oxidoreductase</keyword>